<proteinExistence type="predicted"/>
<dbReference type="PROSITE" id="PS50022">
    <property type="entry name" value="FA58C_3"/>
    <property type="match status" value="1"/>
</dbReference>
<dbReference type="EMBL" id="MK522037">
    <property type="protein sequence ID" value="QOR60322.1"/>
    <property type="molecule type" value="Genomic_DNA"/>
</dbReference>
<feature type="non-terminal residue" evidence="2">
    <location>
        <position position="1386"/>
    </location>
</feature>
<sequence length="1386" mass="149668">MSDQEFNSFIGTVHSSISGSSGEYLATSISLNFESDRIALSTSNVSNYTGKVYIYDYGTSWTESFSLTGPDGINSSFGQEISLNWSGTRLAVGTPQKNKVYIYDATGTGSNPWSSYVSNTLNTSSLSLSSGDEFGYSISLAQDAGDRIAVGAPGENKVYVYEYDNANSNWGSGPVWSTTDSNIKNVLVYNLNTDGSDNTYIHAHAISNRYGHKVRLSAFGNYLIIGAPGTRDGTINSSTSYYPEGTTTAYTGTSYTGQTQLGHVRCFTNDTSTWASGTTQYGQDVRGKAGNTIGDNLQPSFGTSCDISTNGNKIVASSPFKKVSTLGNAGQVDTYLINDDLNTWLSVSTSIAGDKSAQKLGMNIRLDYAGERLATGDLSTVNQESAYYSGISLYAFDFGTDRWYDITRPIELHTWPTQGSTDFNPLDITNGKMIAISDPRDPPNSGTSGKVVFYQFPLTNAIQGNTSVGGYVKCQNLFVGSNDNYSSTDHTIENKRISFGGTIKDNSYEQTYIENRSVDGAGRSELLLYKRNDIWDKAGGNPHAGDAADDSIRIKSTEICLDFENTNAHGTYPNASERKTRFRMNRGGQIAIGESFYNNAVNILSPFDVNSRSYFWTMVNIGNHHNKPVSHVPAIDTNNARVFLGQSTSATTIGEGKNDVGFTRRNVSSQAWDADEYAFYFSQNDATIYMPYHSGNFHNTELGFSVWIKLNDTPANCSGVLVWWGEDHHREEYNRLNLLYRGGELKLVSGGLSLEYEHNSANAISISYVFEQDTWYNIRGCVPAENTVPSNSSSNWPKIEINGLNQTIPSYSGFIYNGGVSWDDSSYGFGSALTYSRDHNNTGPTTISTSGGSWGSTTLVKHSSSTTSNIYYRKSGDANNSNQIEYRIADNKIYAIGSNIYGFRFYSGGPSGMQYSSIQSPLVTDYYGRTLEKGIEVHIMGSSTNTLGKFDMYQLDITRDNSYSQNVANVSGSKSDGVKNCWLALPDIGNSGMPAFSDVLPGEMLTVGGTATIEKYLGVRQMLPQYPLDILGDINFTGYLRKNGTVQSVGMGFLSGGGTQPSIAMTGNSTSGFTASSSSSTNTPAFDTWKAFNKTLGNEGWHGSSSEYNSSTRLYAGSFSTTYNTNQTVNGEWLQLHIPDSMVLTGVEIAPRTGFLNRCAEEGRILGSNNGSTWFSIATFSGKSYTNGNYTSITATASNSYTYFRVVFTKLSGNSGQTVINIGELRFIGSDYIHYSGAAGNGRVGINTISPQYSLDIDGDINISSGSTFKIGGVTQTFGGSGSSFNGLIGDYIKHDGNTNTRFGFPTDNTFIIDTNNTERLRIDSSGNIGIGTINPTTPLHVIGNANITGGLHANGSAGSSGQVLTSSGGGAMSWTTVSSGVWTTS</sequence>
<reference evidence="2" key="1">
    <citation type="submission" date="2019-02" db="EMBL/GenBank/DDBJ databases">
        <authorList>
            <person name="Bachy C."/>
            <person name="Yung C.-M."/>
            <person name="Roux S."/>
            <person name="Sullivan M.B."/>
            <person name="Worden A.Z."/>
        </authorList>
    </citation>
    <scope>NUCLEOTIDE SEQUENCE</scope>
    <source>
        <strain evidence="2">BII-V1</strain>
    </source>
</reference>
<dbReference type="InterPro" id="IPR000421">
    <property type="entry name" value="FA58C"/>
</dbReference>
<dbReference type="SUPFAM" id="SSF49785">
    <property type="entry name" value="Galactose-binding domain-like"/>
    <property type="match status" value="1"/>
</dbReference>
<dbReference type="InterPro" id="IPR013519">
    <property type="entry name" value="Int_alpha_beta-p"/>
</dbReference>
<dbReference type="Gene3D" id="2.60.120.260">
    <property type="entry name" value="Galactose-binding domain-like"/>
    <property type="match status" value="1"/>
</dbReference>
<protein>
    <recommendedName>
        <fullName evidence="1">F5/8 type C domain-containing protein</fullName>
    </recommendedName>
</protein>
<feature type="domain" description="F5/8 type C" evidence="1">
    <location>
        <begin position="1058"/>
        <end position="1230"/>
    </location>
</feature>
<evidence type="ECO:0000259" key="1">
    <source>
        <dbReference type="PROSITE" id="PS50022"/>
    </source>
</evidence>
<dbReference type="InterPro" id="IPR008979">
    <property type="entry name" value="Galactose-bd-like_sf"/>
</dbReference>
<accession>A0A7S6NY68</accession>
<name>A0A7S6NY68_9PHYC</name>
<evidence type="ECO:0000313" key="2">
    <source>
        <dbReference type="EMBL" id="QOR60322.1"/>
    </source>
</evidence>
<dbReference type="SUPFAM" id="SSF82171">
    <property type="entry name" value="DPP6 N-terminal domain-like"/>
    <property type="match status" value="1"/>
</dbReference>
<dbReference type="SMART" id="SM00191">
    <property type="entry name" value="Int_alpha"/>
    <property type="match status" value="3"/>
</dbReference>
<organism evidence="2">
    <name type="scientific">Bathycoccus sp. RCC716 virus 1</name>
    <dbReference type="NCBI Taxonomy" id="2530038"/>
    <lineage>
        <taxon>Viruses</taxon>
        <taxon>Varidnaviria</taxon>
        <taxon>Bamfordvirae</taxon>
        <taxon>Nucleocytoviricota</taxon>
        <taxon>Megaviricetes</taxon>
        <taxon>Algavirales</taxon>
        <taxon>Phycodnaviridae</taxon>
        <taxon>Prasinovirus</taxon>
    </lineage>
</organism>